<evidence type="ECO:0000313" key="3">
    <source>
        <dbReference type="Proteomes" id="UP000298138"/>
    </source>
</evidence>
<reference evidence="2 3" key="1">
    <citation type="submission" date="2019-04" db="EMBL/GenBank/DDBJ databases">
        <title>Comparative genomics and transcriptomics to analyze fruiting body development in filamentous ascomycetes.</title>
        <authorList>
            <consortium name="DOE Joint Genome Institute"/>
            <person name="Lutkenhaus R."/>
            <person name="Traeger S."/>
            <person name="Breuer J."/>
            <person name="Kuo A."/>
            <person name="Lipzen A."/>
            <person name="Pangilinan J."/>
            <person name="Dilworth D."/>
            <person name="Sandor L."/>
            <person name="Poggeler S."/>
            <person name="Barry K."/>
            <person name="Grigoriev I.V."/>
            <person name="Nowrousian M."/>
        </authorList>
    </citation>
    <scope>NUCLEOTIDE SEQUENCE [LARGE SCALE GENOMIC DNA]</scope>
    <source>
        <strain evidence="2 3">CBS 389.68</strain>
    </source>
</reference>
<feature type="region of interest" description="Disordered" evidence="1">
    <location>
        <begin position="46"/>
        <end position="67"/>
    </location>
</feature>
<protein>
    <submittedName>
        <fullName evidence="2">Uncharacterized protein</fullName>
    </submittedName>
</protein>
<accession>A0A4S2N0M1</accession>
<sequence>MSMEVVGTLGAGIISPSSSSPPSLRGFWGCCGEGWGFELGGEWDSVDSGYDDDGDDDTGTGTAAGSPCSTNARGILTSVPSAVVFIVEVTTAPPPPSPTTQFRDKNIARRRNRSHPSPLYFAPMSSRAPEWSRRRMSLMRLGSRRAGTVERWSRVLWRIVSCGGKWELDGV</sequence>
<dbReference type="InParanoid" id="A0A4S2N0M1"/>
<evidence type="ECO:0000256" key="1">
    <source>
        <dbReference type="SAM" id="MobiDB-lite"/>
    </source>
</evidence>
<dbReference type="Proteomes" id="UP000298138">
    <property type="component" value="Unassembled WGS sequence"/>
</dbReference>
<gene>
    <name evidence="2" type="ORF">EX30DRAFT_190886</name>
</gene>
<dbReference type="AlphaFoldDB" id="A0A4S2N0M1"/>
<feature type="compositionally biased region" description="Acidic residues" evidence="1">
    <location>
        <begin position="49"/>
        <end position="58"/>
    </location>
</feature>
<evidence type="ECO:0000313" key="2">
    <source>
        <dbReference type="EMBL" id="TGZ82570.1"/>
    </source>
</evidence>
<name>A0A4S2N0M1_9PEZI</name>
<dbReference type="EMBL" id="ML220115">
    <property type="protein sequence ID" value="TGZ82570.1"/>
    <property type="molecule type" value="Genomic_DNA"/>
</dbReference>
<organism evidence="2 3">
    <name type="scientific">Ascodesmis nigricans</name>
    <dbReference type="NCBI Taxonomy" id="341454"/>
    <lineage>
        <taxon>Eukaryota</taxon>
        <taxon>Fungi</taxon>
        <taxon>Dikarya</taxon>
        <taxon>Ascomycota</taxon>
        <taxon>Pezizomycotina</taxon>
        <taxon>Pezizomycetes</taxon>
        <taxon>Pezizales</taxon>
        <taxon>Ascodesmidaceae</taxon>
        <taxon>Ascodesmis</taxon>
    </lineage>
</organism>
<proteinExistence type="predicted"/>
<keyword evidence="3" id="KW-1185">Reference proteome</keyword>